<protein>
    <submittedName>
        <fullName evidence="7">Oligosaccharide flippase family protein</fullName>
    </submittedName>
</protein>
<keyword evidence="4 6" id="KW-1133">Transmembrane helix</keyword>
<dbReference type="OrthoDB" id="5240734at2"/>
<dbReference type="InterPro" id="IPR050833">
    <property type="entry name" value="Poly_Biosynth_Transport"/>
</dbReference>
<evidence type="ECO:0000256" key="1">
    <source>
        <dbReference type="ARBA" id="ARBA00004651"/>
    </source>
</evidence>
<dbReference type="RefSeq" id="WP_147924655.1">
    <property type="nucleotide sequence ID" value="NZ_VKAC01000001.1"/>
</dbReference>
<sequence length="431" mass="42875">MAAADVQSPGAVVDGSTSGLRRSSASMLLGHGGRAAFAGLTFLLVARELGPEGFGAVGAVMAAAALALPFASLGAVHLLVRSAVRSPERLPGGFAAAASVTAGGGLVATALAAAVCLLVVPSVPLPAVLALLVADLVGSALLELAAGVQVARHRAMGAAQAQLAFHGLRFAAAVALALTPAGLTVGGWAAAYAATSLAGGVAAVVVVRRQLGSGGLGLAAEVRGLLAQWRDGFHFSVGLGAQALYNDLDKLMLTRLGSEAANGAYTVAYRLVDMALVPLRAVLAAAYPRFFAAGAAGGTAGLRAAVGLARSIAPTTVGWCAVASVALLAGADLVPLLLGEDYEPAVGALRWLALLPLLKVAHYLAADALTGAGQQRVRSAWQLGVAVGNGLLNLWLIPAFGLAGAVAASLVCDGVLALALWAVVWGRLRRA</sequence>
<feature type="transmembrane region" description="Helical" evidence="6">
    <location>
        <begin position="406"/>
        <end position="425"/>
    </location>
</feature>
<dbReference type="EMBL" id="VKAC01000001">
    <property type="protein sequence ID" value="TXR58044.1"/>
    <property type="molecule type" value="Genomic_DNA"/>
</dbReference>
<evidence type="ECO:0000313" key="8">
    <source>
        <dbReference type="Proteomes" id="UP000321234"/>
    </source>
</evidence>
<proteinExistence type="predicted"/>
<evidence type="ECO:0000256" key="5">
    <source>
        <dbReference type="ARBA" id="ARBA00023136"/>
    </source>
</evidence>
<keyword evidence="8" id="KW-1185">Reference proteome</keyword>
<evidence type="ECO:0000256" key="4">
    <source>
        <dbReference type="ARBA" id="ARBA00022989"/>
    </source>
</evidence>
<feature type="transmembrane region" description="Helical" evidence="6">
    <location>
        <begin position="126"/>
        <end position="151"/>
    </location>
</feature>
<dbReference type="GO" id="GO:0005886">
    <property type="term" value="C:plasma membrane"/>
    <property type="evidence" value="ECO:0007669"/>
    <property type="project" value="UniProtKB-SubCell"/>
</dbReference>
<evidence type="ECO:0000256" key="6">
    <source>
        <dbReference type="SAM" id="Phobius"/>
    </source>
</evidence>
<organism evidence="7 8">
    <name type="scientific">Quadrisphaera setariae</name>
    <dbReference type="NCBI Taxonomy" id="2593304"/>
    <lineage>
        <taxon>Bacteria</taxon>
        <taxon>Bacillati</taxon>
        <taxon>Actinomycetota</taxon>
        <taxon>Actinomycetes</taxon>
        <taxon>Kineosporiales</taxon>
        <taxon>Kineosporiaceae</taxon>
        <taxon>Quadrisphaera</taxon>
    </lineage>
</organism>
<dbReference type="PANTHER" id="PTHR30250">
    <property type="entry name" value="PST FAMILY PREDICTED COLANIC ACID TRANSPORTER"/>
    <property type="match status" value="1"/>
</dbReference>
<dbReference type="Pfam" id="PF01943">
    <property type="entry name" value="Polysacc_synt"/>
    <property type="match status" value="1"/>
</dbReference>
<keyword evidence="5 6" id="KW-0472">Membrane</keyword>
<dbReference type="InterPro" id="IPR002797">
    <property type="entry name" value="Polysacc_synth"/>
</dbReference>
<keyword evidence="3 6" id="KW-0812">Transmembrane</keyword>
<evidence type="ECO:0000256" key="3">
    <source>
        <dbReference type="ARBA" id="ARBA00022692"/>
    </source>
</evidence>
<accession>A0A5C8ZK98</accession>
<feature type="transmembrane region" description="Helical" evidence="6">
    <location>
        <begin position="381"/>
        <end position="400"/>
    </location>
</feature>
<feature type="transmembrane region" description="Helical" evidence="6">
    <location>
        <begin position="163"/>
        <end position="183"/>
    </location>
</feature>
<keyword evidence="2" id="KW-1003">Cell membrane</keyword>
<comment type="caution">
    <text evidence="7">The sequence shown here is derived from an EMBL/GenBank/DDBJ whole genome shotgun (WGS) entry which is preliminary data.</text>
</comment>
<name>A0A5C8ZK98_9ACTN</name>
<evidence type="ECO:0000256" key="2">
    <source>
        <dbReference type="ARBA" id="ARBA00022475"/>
    </source>
</evidence>
<comment type="subcellular location">
    <subcellularLocation>
        <location evidence="1">Cell membrane</location>
        <topology evidence="1">Multi-pass membrane protein</topology>
    </subcellularLocation>
</comment>
<dbReference type="AlphaFoldDB" id="A0A5C8ZK98"/>
<feature type="transmembrane region" description="Helical" evidence="6">
    <location>
        <begin position="92"/>
        <end position="120"/>
    </location>
</feature>
<feature type="transmembrane region" description="Helical" evidence="6">
    <location>
        <begin position="351"/>
        <end position="369"/>
    </location>
</feature>
<feature type="transmembrane region" description="Helical" evidence="6">
    <location>
        <begin position="312"/>
        <end position="331"/>
    </location>
</feature>
<evidence type="ECO:0000313" key="7">
    <source>
        <dbReference type="EMBL" id="TXR58044.1"/>
    </source>
</evidence>
<dbReference type="Proteomes" id="UP000321234">
    <property type="component" value="Unassembled WGS sequence"/>
</dbReference>
<gene>
    <name evidence="7" type="ORF">FMM08_02190</name>
</gene>
<reference evidence="7 8" key="1">
    <citation type="submission" date="2019-07" db="EMBL/GenBank/DDBJ databases">
        <title>Quadrisphaera sp. strain DD2A genome sequencing and assembly.</title>
        <authorList>
            <person name="Kim I."/>
        </authorList>
    </citation>
    <scope>NUCLEOTIDE SEQUENCE [LARGE SCALE GENOMIC DNA]</scope>
    <source>
        <strain evidence="7 8">DD2A</strain>
    </source>
</reference>
<dbReference type="PANTHER" id="PTHR30250:SF11">
    <property type="entry name" value="O-ANTIGEN TRANSPORTER-RELATED"/>
    <property type="match status" value="1"/>
</dbReference>
<feature type="transmembrane region" description="Helical" evidence="6">
    <location>
        <begin position="53"/>
        <end position="80"/>
    </location>
</feature>